<evidence type="ECO:0000259" key="2">
    <source>
        <dbReference type="Pfam" id="PF04248"/>
    </source>
</evidence>
<proteinExistence type="predicted"/>
<name>W7I3K2_9PEZI</name>
<dbReference type="OrthoDB" id="18996at2759"/>
<evidence type="ECO:0000313" key="3">
    <source>
        <dbReference type="EMBL" id="EWC46778.1"/>
    </source>
</evidence>
<protein>
    <recommendedName>
        <fullName evidence="2">DUF427 domain-containing protein</fullName>
    </recommendedName>
</protein>
<accession>W7I3K2</accession>
<feature type="compositionally biased region" description="Acidic residues" evidence="1">
    <location>
        <begin position="34"/>
        <end position="44"/>
    </location>
</feature>
<evidence type="ECO:0000256" key="1">
    <source>
        <dbReference type="SAM" id="MobiDB-lite"/>
    </source>
</evidence>
<dbReference type="InterPro" id="IPR007361">
    <property type="entry name" value="DUF427"/>
</dbReference>
<feature type="domain" description="DUF427" evidence="2">
    <location>
        <begin position="332"/>
        <end position="423"/>
    </location>
</feature>
<dbReference type="Gene3D" id="2.170.150.40">
    <property type="entry name" value="Domain of unknown function (DUF427)"/>
    <property type="match status" value="1"/>
</dbReference>
<keyword evidence="4" id="KW-1185">Reference proteome</keyword>
<dbReference type="Proteomes" id="UP000024837">
    <property type="component" value="Unassembled WGS sequence"/>
</dbReference>
<evidence type="ECO:0000313" key="4">
    <source>
        <dbReference type="Proteomes" id="UP000024837"/>
    </source>
</evidence>
<gene>
    <name evidence="3" type="ORF">DRE_04023</name>
</gene>
<dbReference type="PANTHER" id="PTHR34310:SF9">
    <property type="entry name" value="BLR5716 PROTEIN"/>
    <property type="match status" value="1"/>
</dbReference>
<dbReference type="PANTHER" id="PTHR34310">
    <property type="entry name" value="DUF427 DOMAIN PROTEIN (AFU_ORTHOLOGUE AFUA_3G02220)"/>
    <property type="match status" value="1"/>
</dbReference>
<dbReference type="EMBL" id="KI966415">
    <property type="protein sequence ID" value="EWC46778.1"/>
    <property type="molecule type" value="Genomic_DNA"/>
</dbReference>
<dbReference type="HOGENOM" id="CLU_595842_0_0_1"/>
<dbReference type="InterPro" id="IPR038694">
    <property type="entry name" value="DUF427_sf"/>
</dbReference>
<sequence>MQRLTGRALEESYDNYGLDIDRASEISSNFLPDQDSESESEEKAEEPHLQEALPCTDHRPQGWTAAALQVPPVQVSPVQVPLVQAPPVKSPPMQSRLVQAPPVEAPPPQAPFVQPLVQMPLVQVSLTQAPPAGQGTDGQQSQTQVDAAAELARIRDRMRPLDMKRYLDPIGCFLPRFPKTGHHERCRKRIRGLHEGVLLFDTTHARYVWENNYFPTFYIRRQDWFRPQENLRKKASPRRQFHAQVLKFTMMNELATRLEDDWWVVVEGRMISQIHYISGGLFEGYFRVGFKAIDTWMEEGDQIIGYPRDPYKRIDTHPCSRTIEFKLGDTPFKSNQAVIVFQVGFQARFYFTTDIFKLKLGPGIKRPAVSYKKSGKKMICPYKGEAEYYDVEIDGREYSNIAWSYSRPNIEVYSLKDRFCFSNRQIPFIRIEGVVQEQPAVPADHMMSWEERQLFSSET</sequence>
<reference evidence="3 4" key="1">
    <citation type="submission" date="2013-05" db="EMBL/GenBank/DDBJ databases">
        <title>Drechslerella stenobrocha genome reveals carnivorous origination and mechanical trapping mechanism of predatory fungi.</title>
        <authorList>
            <person name="Liu X."/>
            <person name="Zhang W."/>
            <person name="Liu K."/>
        </authorList>
    </citation>
    <scope>NUCLEOTIDE SEQUENCE [LARGE SCALE GENOMIC DNA]</scope>
    <source>
        <strain evidence="3 4">248</strain>
    </source>
</reference>
<organism evidence="3 4">
    <name type="scientific">Drechslerella stenobrocha 248</name>
    <dbReference type="NCBI Taxonomy" id="1043628"/>
    <lineage>
        <taxon>Eukaryota</taxon>
        <taxon>Fungi</taxon>
        <taxon>Dikarya</taxon>
        <taxon>Ascomycota</taxon>
        <taxon>Pezizomycotina</taxon>
        <taxon>Orbiliomycetes</taxon>
        <taxon>Orbiliales</taxon>
        <taxon>Orbiliaceae</taxon>
        <taxon>Drechslerella</taxon>
    </lineage>
</organism>
<dbReference type="Pfam" id="PF04248">
    <property type="entry name" value="NTP_transf_9"/>
    <property type="match status" value="1"/>
</dbReference>
<feature type="region of interest" description="Disordered" evidence="1">
    <location>
        <begin position="1"/>
        <end position="57"/>
    </location>
</feature>
<dbReference type="AlphaFoldDB" id="W7I3K2"/>